<dbReference type="EMBL" id="FZNS01000005">
    <property type="protein sequence ID" value="SNR68692.1"/>
    <property type="molecule type" value="Genomic_DNA"/>
</dbReference>
<feature type="signal peptide" evidence="1">
    <location>
        <begin position="1"/>
        <end position="21"/>
    </location>
</feature>
<dbReference type="AlphaFoldDB" id="A0A238YCJ6"/>
<keyword evidence="3" id="KW-1185">Reference proteome</keyword>
<dbReference type="Proteomes" id="UP000198310">
    <property type="component" value="Unassembled WGS sequence"/>
</dbReference>
<name>A0A238YCJ6_9BACT</name>
<evidence type="ECO:0000313" key="2">
    <source>
        <dbReference type="EMBL" id="SNR68692.1"/>
    </source>
</evidence>
<gene>
    <name evidence="2" type="ORF">SAMN06269173_105122</name>
</gene>
<evidence type="ECO:0008006" key="4">
    <source>
        <dbReference type="Google" id="ProtNLM"/>
    </source>
</evidence>
<proteinExistence type="predicted"/>
<protein>
    <recommendedName>
        <fullName evidence="4">Septum formation inhibitor Maf</fullName>
    </recommendedName>
</protein>
<organism evidence="2 3">
    <name type="scientific">Hymenobacter mucosus</name>
    <dbReference type="NCBI Taxonomy" id="1411120"/>
    <lineage>
        <taxon>Bacteria</taxon>
        <taxon>Pseudomonadati</taxon>
        <taxon>Bacteroidota</taxon>
        <taxon>Cytophagia</taxon>
        <taxon>Cytophagales</taxon>
        <taxon>Hymenobacteraceae</taxon>
        <taxon>Hymenobacter</taxon>
    </lineage>
</organism>
<accession>A0A238YCJ6</accession>
<dbReference type="RefSeq" id="WP_089332997.1">
    <property type="nucleotide sequence ID" value="NZ_FZNS01000005.1"/>
</dbReference>
<sequence>MPAVRILVAGAAVFLLLACSAAPEQPTTVSPKPVSAEFQRYWYAGKAELSRYQLTQNRYDDLHPGEAVLVFVTEDFLPQQQVKFEGGSSTEQPTSVLKMNQVRRFTTGIYDYSLATSVFTPVAVQQFPRTLKVVTSVQEWCGQTYSQLNLRGARYQLEAHSYFQQEADESRTLEAVVLEDELWARIRLTPRALPLGPLRIIPGTVAARLRHRPLGVEKATATLAPYHGAAFKPAQPGTPLLAYTLLYPDARRALTIVFEDQFPYLIAGWEDTYSGQMQLGNHTYGKDQQLTTRATRTHTLQSDYWQRHTRPDSVLRQQLGVTGFKN</sequence>
<evidence type="ECO:0000256" key="1">
    <source>
        <dbReference type="SAM" id="SignalP"/>
    </source>
</evidence>
<feature type="chain" id="PRO_5012828099" description="Septum formation inhibitor Maf" evidence="1">
    <location>
        <begin position="22"/>
        <end position="326"/>
    </location>
</feature>
<keyword evidence="1" id="KW-0732">Signal</keyword>
<evidence type="ECO:0000313" key="3">
    <source>
        <dbReference type="Proteomes" id="UP000198310"/>
    </source>
</evidence>
<reference evidence="3" key="1">
    <citation type="submission" date="2017-06" db="EMBL/GenBank/DDBJ databases">
        <authorList>
            <person name="Varghese N."/>
            <person name="Submissions S."/>
        </authorList>
    </citation>
    <scope>NUCLEOTIDE SEQUENCE [LARGE SCALE GENOMIC DNA]</scope>
    <source>
        <strain evidence="3">DSM 28041</strain>
    </source>
</reference>
<dbReference type="PROSITE" id="PS51257">
    <property type="entry name" value="PROKAR_LIPOPROTEIN"/>
    <property type="match status" value="1"/>
</dbReference>